<keyword evidence="6 11" id="KW-0479">Metal-binding</keyword>
<dbReference type="GO" id="GO:0046872">
    <property type="term" value="F:metal ion binding"/>
    <property type="evidence" value="ECO:0007669"/>
    <property type="project" value="UniProtKB-UniRule"/>
</dbReference>
<dbReference type="EC" id="2.7.1.180" evidence="2 11"/>
<proteinExistence type="inferred from homology"/>
<accession>A0A9X1IKZ8</accession>
<evidence type="ECO:0000256" key="7">
    <source>
        <dbReference type="ARBA" id="ARBA00022827"/>
    </source>
</evidence>
<evidence type="ECO:0000256" key="1">
    <source>
        <dbReference type="ARBA" id="ARBA00008282"/>
    </source>
</evidence>
<dbReference type="RefSeq" id="WP_226753555.1">
    <property type="nucleotide sequence ID" value="NZ_JAJATW010000004.1"/>
</dbReference>
<keyword evidence="14" id="KW-1185">Reference proteome</keyword>
<evidence type="ECO:0000256" key="2">
    <source>
        <dbReference type="ARBA" id="ARBA00011955"/>
    </source>
</evidence>
<dbReference type="Gene3D" id="3.10.520.10">
    <property type="entry name" value="ApbE-like domains"/>
    <property type="match status" value="1"/>
</dbReference>
<keyword evidence="7 11" id="KW-0274">FAD</keyword>
<dbReference type="InterPro" id="IPR003374">
    <property type="entry name" value="ApbE-like_sf"/>
</dbReference>
<reference evidence="13" key="1">
    <citation type="submission" date="2021-10" db="EMBL/GenBank/DDBJ databases">
        <title>Marinomonas pontica sp. nov., isolated from the Black Sea.</title>
        <authorList>
            <person name="Zhao L.-H."/>
            <person name="Xue J.-H."/>
        </authorList>
    </citation>
    <scope>NUCLEOTIDE SEQUENCE</scope>
    <source>
        <strain evidence="13">E8</strain>
    </source>
</reference>
<protein>
    <recommendedName>
        <fullName evidence="3 11">FAD:protein FMN transferase</fullName>
        <ecNumber evidence="2 11">2.7.1.180</ecNumber>
    </recommendedName>
    <alternativeName>
        <fullName evidence="9 11">Flavin transferase</fullName>
    </alternativeName>
</protein>
<name>A0A9X1IKZ8_9GAMM</name>
<evidence type="ECO:0000256" key="5">
    <source>
        <dbReference type="ARBA" id="ARBA00022679"/>
    </source>
</evidence>
<dbReference type="PANTHER" id="PTHR30040:SF2">
    <property type="entry name" value="FAD:PROTEIN FMN TRANSFERASE"/>
    <property type="match status" value="1"/>
</dbReference>
<dbReference type="PIRSF" id="PIRSF006268">
    <property type="entry name" value="ApbE"/>
    <property type="match status" value="1"/>
</dbReference>
<evidence type="ECO:0000256" key="6">
    <source>
        <dbReference type="ARBA" id="ARBA00022723"/>
    </source>
</evidence>
<comment type="caution">
    <text evidence="13">The sequence shown here is derived from an EMBL/GenBank/DDBJ whole genome shotgun (WGS) entry which is preliminary data.</text>
</comment>
<feature type="binding site" evidence="12">
    <location>
        <position position="175"/>
    </location>
    <ligand>
        <name>Mg(2+)</name>
        <dbReference type="ChEBI" id="CHEBI:18420"/>
    </ligand>
</feature>
<dbReference type="InterPro" id="IPR024932">
    <property type="entry name" value="ApbE"/>
</dbReference>
<keyword evidence="5 11" id="KW-0808">Transferase</keyword>
<comment type="cofactor">
    <cofactor evidence="12">
        <name>Mg(2+)</name>
        <dbReference type="ChEBI" id="CHEBI:18420"/>
    </cofactor>
    <cofactor evidence="12">
        <name>Mn(2+)</name>
        <dbReference type="ChEBI" id="CHEBI:29035"/>
    </cofactor>
    <text evidence="12">Magnesium. Can also use manganese.</text>
</comment>
<evidence type="ECO:0000256" key="4">
    <source>
        <dbReference type="ARBA" id="ARBA00022630"/>
    </source>
</evidence>
<gene>
    <name evidence="13" type="ORF">LG368_04580</name>
</gene>
<organism evidence="13 14">
    <name type="scientific">Marinomonas algarum</name>
    <dbReference type="NCBI Taxonomy" id="2883105"/>
    <lineage>
        <taxon>Bacteria</taxon>
        <taxon>Pseudomonadati</taxon>
        <taxon>Pseudomonadota</taxon>
        <taxon>Gammaproteobacteria</taxon>
        <taxon>Oceanospirillales</taxon>
        <taxon>Oceanospirillaceae</taxon>
        <taxon>Marinomonas</taxon>
    </lineage>
</organism>
<keyword evidence="8 11" id="KW-0460">Magnesium</keyword>
<evidence type="ECO:0000256" key="3">
    <source>
        <dbReference type="ARBA" id="ARBA00016337"/>
    </source>
</evidence>
<dbReference type="GO" id="GO:0016740">
    <property type="term" value="F:transferase activity"/>
    <property type="evidence" value="ECO:0007669"/>
    <property type="project" value="UniProtKB-UniRule"/>
</dbReference>
<evidence type="ECO:0000256" key="12">
    <source>
        <dbReference type="PIRSR" id="PIRSR006268-2"/>
    </source>
</evidence>
<evidence type="ECO:0000256" key="10">
    <source>
        <dbReference type="ARBA" id="ARBA00048540"/>
    </source>
</evidence>
<dbReference type="PANTHER" id="PTHR30040">
    <property type="entry name" value="THIAMINE BIOSYNTHESIS LIPOPROTEIN APBE"/>
    <property type="match status" value="1"/>
</dbReference>
<evidence type="ECO:0000256" key="9">
    <source>
        <dbReference type="ARBA" id="ARBA00031306"/>
    </source>
</evidence>
<evidence type="ECO:0000256" key="11">
    <source>
        <dbReference type="PIRNR" id="PIRNR006268"/>
    </source>
</evidence>
<dbReference type="Proteomes" id="UP001139095">
    <property type="component" value="Unassembled WGS sequence"/>
</dbReference>
<evidence type="ECO:0000256" key="8">
    <source>
        <dbReference type="ARBA" id="ARBA00022842"/>
    </source>
</evidence>
<evidence type="ECO:0000313" key="13">
    <source>
        <dbReference type="EMBL" id="MCB5161175.1"/>
    </source>
</evidence>
<comment type="catalytic activity">
    <reaction evidence="10 11">
        <text>L-threonyl-[protein] + FAD = FMN-L-threonyl-[protein] + AMP + H(+)</text>
        <dbReference type="Rhea" id="RHEA:36847"/>
        <dbReference type="Rhea" id="RHEA-COMP:11060"/>
        <dbReference type="Rhea" id="RHEA-COMP:11061"/>
        <dbReference type="ChEBI" id="CHEBI:15378"/>
        <dbReference type="ChEBI" id="CHEBI:30013"/>
        <dbReference type="ChEBI" id="CHEBI:57692"/>
        <dbReference type="ChEBI" id="CHEBI:74257"/>
        <dbReference type="ChEBI" id="CHEBI:456215"/>
        <dbReference type="EC" id="2.7.1.180"/>
    </reaction>
</comment>
<evidence type="ECO:0000313" key="14">
    <source>
        <dbReference type="Proteomes" id="UP001139095"/>
    </source>
</evidence>
<keyword evidence="4 11" id="KW-0285">Flavoprotein</keyword>
<comment type="similarity">
    <text evidence="1 11">Belongs to the ApbE family.</text>
</comment>
<dbReference type="Pfam" id="PF02424">
    <property type="entry name" value="ApbE"/>
    <property type="match status" value="1"/>
</dbReference>
<dbReference type="AlphaFoldDB" id="A0A9X1IKZ8"/>
<dbReference type="EMBL" id="JAJATW010000004">
    <property type="protein sequence ID" value="MCB5161175.1"/>
    <property type="molecule type" value="Genomic_DNA"/>
</dbReference>
<sequence>MKFIQKLPIEARLNPSKHPVPTVWSEGGYSYRVQFECMASDYSILIECDRVDLVIEAAKKAIIEAWRIEHKFSRYQVDNTFSMIHSWPDVKQTLDQETAQLMLFSYHAHQVSGGLFDITSGILRQAWRFDGSDNLPSPEQIQTSLVHVGWEKLGWSPQSPDQLCLPKGMELDFGGIGKEYAVDKMLKLSLSIFGDVPVAVLINGGGDIACSGPRLDGQGWRVGIESLKADHTSDQIISLSSGALATSGDRHRFLLKSGVRYSHVLNPLTGWPVEKAPRSVTVAAPNCVNAGILATLSLLQGNNADAFLKSLAVPYWIYSERG</sequence>
<dbReference type="SUPFAM" id="SSF143631">
    <property type="entry name" value="ApbE-like"/>
    <property type="match status" value="1"/>
</dbReference>
<feature type="binding site" evidence="12">
    <location>
        <position position="295"/>
    </location>
    <ligand>
        <name>Mg(2+)</name>
        <dbReference type="ChEBI" id="CHEBI:18420"/>
    </ligand>
</feature>